<protein>
    <submittedName>
        <fullName evidence="2">Uncharacterized protein</fullName>
    </submittedName>
</protein>
<keyword evidence="1" id="KW-0472">Membrane</keyword>
<organism evidence="2 3">
    <name type="scientific">Cellulomonas pakistanensis</name>
    <dbReference type="NCBI Taxonomy" id="992287"/>
    <lineage>
        <taxon>Bacteria</taxon>
        <taxon>Bacillati</taxon>
        <taxon>Actinomycetota</taxon>
        <taxon>Actinomycetes</taxon>
        <taxon>Micrococcales</taxon>
        <taxon>Cellulomonadaceae</taxon>
        <taxon>Cellulomonas</taxon>
    </lineage>
</organism>
<keyword evidence="1" id="KW-1133">Transmembrane helix</keyword>
<accession>A0A919PBJ3</accession>
<evidence type="ECO:0000313" key="2">
    <source>
        <dbReference type="EMBL" id="GIG35929.1"/>
    </source>
</evidence>
<dbReference type="EMBL" id="BONO01000007">
    <property type="protein sequence ID" value="GIG35929.1"/>
    <property type="molecule type" value="Genomic_DNA"/>
</dbReference>
<dbReference type="Proteomes" id="UP000642125">
    <property type="component" value="Unassembled WGS sequence"/>
</dbReference>
<feature type="transmembrane region" description="Helical" evidence="1">
    <location>
        <begin position="44"/>
        <end position="64"/>
    </location>
</feature>
<proteinExistence type="predicted"/>
<dbReference type="AlphaFoldDB" id="A0A919PBJ3"/>
<comment type="caution">
    <text evidence="2">The sequence shown here is derived from an EMBL/GenBank/DDBJ whole genome shotgun (WGS) entry which is preliminary data.</text>
</comment>
<evidence type="ECO:0000313" key="3">
    <source>
        <dbReference type="Proteomes" id="UP000642125"/>
    </source>
</evidence>
<name>A0A919PBJ3_9CELL</name>
<sequence>MLEIIGWVGSALVVVSLMQARVLRFRWLNFAGSVIATAYNTVVGIWPFAAMNAVIAVIDAYWLWRLTRERHDADVYEVVPVGAGDGYLRHVLGVHADDIARYYPSFGRAGDAAGDAAGEPAGEPAGGAAGRWAYLVLRGDETVGVVVVRDAGDGVGEVELDWVTPRFRDFAPGEFVYRRSGAFAGTGLRSLVVAEDARDTGPYLERVGFARVDGRWRREVEPAAA</sequence>
<keyword evidence="1" id="KW-0812">Transmembrane</keyword>
<keyword evidence="3" id="KW-1185">Reference proteome</keyword>
<reference evidence="2" key="1">
    <citation type="submission" date="2021-01" db="EMBL/GenBank/DDBJ databases">
        <title>Whole genome shotgun sequence of Cellulomonas pakistanensis NBRC 110800.</title>
        <authorList>
            <person name="Komaki H."/>
            <person name="Tamura T."/>
        </authorList>
    </citation>
    <scope>NUCLEOTIDE SEQUENCE</scope>
    <source>
        <strain evidence="2">NBRC 110800</strain>
    </source>
</reference>
<gene>
    <name evidence="2" type="ORF">Cpa01nite_13100</name>
</gene>
<evidence type="ECO:0000256" key="1">
    <source>
        <dbReference type="SAM" id="Phobius"/>
    </source>
</evidence>